<feature type="compositionally biased region" description="Basic and acidic residues" evidence="1">
    <location>
        <begin position="109"/>
        <end position="118"/>
    </location>
</feature>
<feature type="region of interest" description="Disordered" evidence="1">
    <location>
        <begin position="197"/>
        <end position="262"/>
    </location>
</feature>
<feature type="compositionally biased region" description="Low complexity" evidence="1">
    <location>
        <begin position="811"/>
        <end position="844"/>
    </location>
</feature>
<gene>
    <name evidence="3" type="ORF">EKO04_004111</name>
</gene>
<feature type="compositionally biased region" description="Polar residues" evidence="1">
    <location>
        <begin position="1015"/>
        <end position="1026"/>
    </location>
</feature>
<feature type="compositionally biased region" description="Low complexity" evidence="1">
    <location>
        <begin position="634"/>
        <end position="645"/>
    </location>
</feature>
<dbReference type="AlphaFoldDB" id="A0A8H7J708"/>
<feature type="compositionally biased region" description="Polar residues" evidence="1">
    <location>
        <begin position="921"/>
        <end position="937"/>
    </location>
</feature>
<accession>A0A8H7J708</accession>
<dbReference type="Pfam" id="PF16561">
    <property type="entry name" value="AMPK1_CBM"/>
    <property type="match status" value="1"/>
</dbReference>
<reference evidence="3" key="2">
    <citation type="submission" date="2020-09" db="EMBL/GenBank/DDBJ databases">
        <title>Reference genome assembly for Australian Ascochyta lentis isolate Al4.</title>
        <authorList>
            <person name="Lee R.C."/>
            <person name="Farfan-Caceres L.M."/>
            <person name="Debler J.W."/>
            <person name="Williams A.H."/>
            <person name="Henares B.M."/>
        </authorList>
    </citation>
    <scope>NUCLEOTIDE SEQUENCE</scope>
    <source>
        <strain evidence="3">Al4</strain>
    </source>
</reference>
<feature type="region of interest" description="Disordered" evidence="1">
    <location>
        <begin position="699"/>
        <end position="718"/>
    </location>
</feature>
<comment type="caution">
    <text evidence="3">The sequence shown here is derived from an EMBL/GenBank/DDBJ whole genome shotgun (WGS) entry which is preliminary data.</text>
</comment>
<feature type="region of interest" description="Disordered" evidence="1">
    <location>
        <begin position="624"/>
        <end position="654"/>
    </location>
</feature>
<feature type="compositionally biased region" description="Polar residues" evidence="1">
    <location>
        <begin position="218"/>
        <end position="229"/>
    </location>
</feature>
<dbReference type="SUPFAM" id="SSF81296">
    <property type="entry name" value="E set domains"/>
    <property type="match status" value="1"/>
</dbReference>
<evidence type="ECO:0000259" key="2">
    <source>
        <dbReference type="Pfam" id="PF16561"/>
    </source>
</evidence>
<protein>
    <recommendedName>
        <fullName evidence="2">AMP-activated protein kinase glycogen-binding domain-containing protein</fullName>
    </recommendedName>
</protein>
<dbReference type="CDD" id="cd02859">
    <property type="entry name" value="E_set_AMPKbeta_like_N"/>
    <property type="match status" value="1"/>
</dbReference>
<feature type="compositionally biased region" description="Basic and acidic residues" evidence="1">
    <location>
        <begin position="730"/>
        <end position="739"/>
    </location>
</feature>
<feature type="compositionally biased region" description="Low complexity" evidence="1">
    <location>
        <begin position="884"/>
        <end position="904"/>
    </location>
</feature>
<dbReference type="OrthoDB" id="5873279at2759"/>
<proteinExistence type="predicted"/>
<dbReference type="InterPro" id="IPR032640">
    <property type="entry name" value="AMPK1_CBM"/>
</dbReference>
<feature type="region of interest" description="Disordered" evidence="1">
    <location>
        <begin position="730"/>
        <end position="758"/>
    </location>
</feature>
<feature type="compositionally biased region" description="Low complexity" evidence="1">
    <location>
        <begin position="942"/>
        <end position="960"/>
    </location>
</feature>
<feature type="compositionally biased region" description="Polar residues" evidence="1">
    <location>
        <begin position="860"/>
        <end position="872"/>
    </location>
</feature>
<feature type="region of interest" description="Disordered" evidence="1">
    <location>
        <begin position="107"/>
        <end position="136"/>
    </location>
</feature>
<feature type="region of interest" description="Disordered" evidence="1">
    <location>
        <begin position="347"/>
        <end position="375"/>
    </location>
</feature>
<feature type="compositionally biased region" description="Basic and acidic residues" evidence="1">
    <location>
        <begin position="1000"/>
        <end position="1009"/>
    </location>
</feature>
<dbReference type="InterPro" id="IPR014756">
    <property type="entry name" value="Ig_E-set"/>
</dbReference>
<dbReference type="Proteomes" id="UP000651452">
    <property type="component" value="Unassembled WGS sequence"/>
</dbReference>
<dbReference type="EMBL" id="RZGK01000007">
    <property type="protein sequence ID" value="KAF9697738.1"/>
    <property type="molecule type" value="Genomic_DNA"/>
</dbReference>
<dbReference type="Gene3D" id="2.60.40.10">
    <property type="entry name" value="Immunoglobulins"/>
    <property type="match status" value="1"/>
</dbReference>
<feature type="compositionally biased region" description="Basic and acidic residues" evidence="1">
    <location>
        <begin position="1039"/>
        <end position="1048"/>
    </location>
</feature>
<evidence type="ECO:0000256" key="1">
    <source>
        <dbReference type="SAM" id="MobiDB-lite"/>
    </source>
</evidence>
<evidence type="ECO:0000313" key="3">
    <source>
        <dbReference type="EMBL" id="KAF9697738.1"/>
    </source>
</evidence>
<feature type="compositionally biased region" description="Low complexity" evidence="1">
    <location>
        <begin position="977"/>
        <end position="988"/>
    </location>
</feature>
<reference evidence="3" key="1">
    <citation type="submission" date="2018-12" db="EMBL/GenBank/DDBJ databases">
        <authorList>
            <person name="Syme R.A."/>
            <person name="Farfan-Caceres L."/>
            <person name="Lichtenzveig J."/>
        </authorList>
    </citation>
    <scope>NUCLEOTIDE SEQUENCE</scope>
    <source>
        <strain evidence="3">Al4</strain>
    </source>
</reference>
<feature type="region of interest" description="Disordered" evidence="1">
    <location>
        <begin position="773"/>
        <end position="1048"/>
    </location>
</feature>
<feature type="domain" description="AMP-activated protein kinase glycogen-binding" evidence="2">
    <location>
        <begin position="4"/>
        <end position="78"/>
    </location>
</feature>
<organism evidence="3 4">
    <name type="scientific">Ascochyta lentis</name>
    <dbReference type="NCBI Taxonomy" id="205686"/>
    <lineage>
        <taxon>Eukaryota</taxon>
        <taxon>Fungi</taxon>
        <taxon>Dikarya</taxon>
        <taxon>Ascomycota</taxon>
        <taxon>Pezizomycotina</taxon>
        <taxon>Dothideomycetes</taxon>
        <taxon>Pleosporomycetidae</taxon>
        <taxon>Pleosporales</taxon>
        <taxon>Pleosporineae</taxon>
        <taxon>Didymellaceae</taxon>
        <taxon>Ascochyta</taxon>
    </lineage>
</organism>
<feature type="compositionally biased region" description="Basic and acidic residues" evidence="1">
    <location>
        <begin position="347"/>
        <end position="374"/>
    </location>
</feature>
<name>A0A8H7J708_9PLEO</name>
<feature type="compositionally biased region" description="Polar residues" evidence="1">
    <location>
        <begin position="746"/>
        <end position="756"/>
    </location>
</feature>
<keyword evidence="4" id="KW-1185">Reference proteome</keyword>
<dbReference type="InterPro" id="IPR013783">
    <property type="entry name" value="Ig-like_fold"/>
</dbReference>
<evidence type="ECO:0000313" key="4">
    <source>
        <dbReference type="Proteomes" id="UP000651452"/>
    </source>
</evidence>
<sequence>MGKYTFTWEHDANDVYVTGTFDDWKKTVELEKKDGIFKKTVELPKTKTQYKFVVNGNWCINESAPKEDDGHGIVNNILLPDNIVDEPAHTLSSAAPTSSTAALAAAVPKQKDIEKSRSNDSIPGAFPMTPTPSTEQRQFINPIPATAGLGNPVKLAPDEHVPAPSTLTDNTVNSTVNLKELPEEDDEEAKLSVAPIPATAGAGNPIHLAPGEKVPHPSTLTSNTISSTARTDEDAYHKSGSQAPQLPPVDLTPQSEKPANGGMFGLPSQLDNLVPESSLPMGVDAQVEKDTGVHIQSAAPTSSTAFLAGQVPKEPRGVPEVVTESQKEAGFAPEAAANSDAVLDKKEVEQELKEKVPEKTSAENDHAPTLEADKSTGVGESVGAVAGGVAAAATVGAGLFTGAIYAAKEKTAEAVGLNKDATVGETASAVGGKAVDSVGLDSNKTAADNAFLAKDKTLDAVGLDKNATATDNAYLAKDKTLDAAGLDKNATATGNAYLAKDKTLDAVGLDKNATATDNAYLAKDKTAQATGLDKAADSTYAAKDKAVAAVGLDNSASATDNAYLAKDKAASAAGFNGSTATTAAGDVPVVVAESQKEAHASPEAAANAEAVTEKSQFEQELLSQVPKSHDHGESAPSVAVPAVVSDSQREGHASPEAAANFGAVHEKQGLEDELLRSVPRTNATGESAPAIAVPAIVSDSQREAHSSPEAAANPIAVHDKKDFESELLKSVSKTDESGEHAPVITSAPSTATSGSKTELPVRAVPDIVAESQKEAHVLPEASANTEAVAEKKELESELLSQVKKTNESGEPAPTLSAATATTAPGLSGTGSSAPALSGSSYPLSTDYQPASEEEIKRALSGTSDEPSTSATGGLNAPASAPAQTEATKAVAEPVAPVEPAVSATKSDEPVASSIVKAVEPTASSSNTEATPAPTTDGLNAPASSSAQTEATKAAAEPAQPAKEELFKPTTLEQREPTVTTGTETGTTGAKSEGLAAPETPQKDRKDSDVSPKGTPGSQSLASNSVATDKKNKRRSFFGKLKDKFSSKN</sequence>